<sequence>MPVMRPQPVRLFMQQLSGCLMAIALMTFGCSSHAGETVLKEVEVTNRLGDRVKIPNPSQEDRLEATAPGYATPTGGRLECLGRLMFDVPSSTNFEWAVPSGTSKYGAYERLSQYFDNGIGRGRIEVETPQLRTVFAVYGPLTPALLDAFLNYRAHMNEATLRGRLDSLKIQRERIEMFRQSPELLGPNGGERLEEELKKTEQDIADLKADRYQKTIDLGRPASAAFRTNIKDSVAYMRGSIVLGKHLVAFESMLRGVGWYERPSEAQWTSAEAALRKLIGQLQARDLYEIPKERGFCLPYAFLRDDGTFGNEISASFRLADSPAVIYKLNFAAVPAGTPSATTLLNATGRSMAGLVGNSPEGMKVTQRLGPRPVKIGALTSEQGGVIVQAQRSGKPPREGYHAYAGNAGWSGSQILPTIEVVMESASREAYPKLNADAPPYAEARPRFDALLKSIRLRPTTPPMPELVGIASP</sequence>
<dbReference type="AlphaFoldDB" id="D8P413"/>
<reference evidence="3" key="1">
    <citation type="journal article" date="2010" name="BMC Genomics">
        <title>Genomes of three tomato pathogens within the Ralstonia solanacearum species complex reveal significant evolutionary divergence.</title>
        <authorList>
            <person name="Remenant B."/>
            <person name="Coupat-Goutaland B."/>
            <person name="Guidot A."/>
            <person name="Cellier G."/>
            <person name="Wicker E."/>
            <person name="Allen C."/>
            <person name="Fegan M."/>
            <person name="Pruvost O."/>
            <person name="Elbaz M."/>
            <person name="Calteau A."/>
            <person name="Salvignol G."/>
            <person name="Mornico D."/>
            <person name="Mangenot S."/>
            <person name="Barbe V."/>
            <person name="Medigue C."/>
            <person name="Prior P."/>
        </authorList>
    </citation>
    <scope>NUCLEOTIDE SEQUENCE [LARGE SCALE GENOMIC DNA]</scope>
    <source>
        <strain evidence="3">CFBP2957</strain>
        <plasmid evidence="3">RCFBPv3_mp</plasmid>
    </source>
</reference>
<keyword evidence="3" id="KW-0614">Plasmid</keyword>
<organism evidence="3">
    <name type="scientific">Ralstonia solanacearum CFBP2957</name>
    <dbReference type="NCBI Taxonomy" id="859656"/>
    <lineage>
        <taxon>Bacteria</taxon>
        <taxon>Pseudomonadati</taxon>
        <taxon>Pseudomonadota</taxon>
        <taxon>Betaproteobacteria</taxon>
        <taxon>Burkholderiales</taxon>
        <taxon>Burkholderiaceae</taxon>
        <taxon>Ralstonia</taxon>
        <taxon>Ralstonia solanacearum species complex</taxon>
    </lineage>
</organism>
<dbReference type="EMBL" id="FP885907">
    <property type="protein sequence ID" value="CBJ53649.1"/>
    <property type="molecule type" value="Genomic_DNA"/>
</dbReference>
<evidence type="ECO:0000256" key="1">
    <source>
        <dbReference type="SAM" id="SignalP"/>
    </source>
</evidence>
<name>D8P413_RALSL</name>
<gene>
    <name evidence="3" type="ORF">RCFBP_mp20223</name>
</gene>
<keyword evidence="1" id="KW-0732">Signal</keyword>
<feature type="chain" id="PRO_5003119601" description="Tle cognate immunity protein 4 C-terminal domain-containing protein" evidence="1">
    <location>
        <begin position="35"/>
        <end position="473"/>
    </location>
</feature>
<evidence type="ECO:0000313" key="3">
    <source>
        <dbReference type="EMBL" id="CBJ53649.1"/>
    </source>
</evidence>
<dbReference type="PATRIC" id="fig|859656.5.peg.4036"/>
<feature type="domain" description="Tle cognate immunity protein 4 C-terminal" evidence="2">
    <location>
        <begin position="289"/>
        <end position="460"/>
    </location>
</feature>
<reference evidence="3" key="2">
    <citation type="submission" date="2010-02" db="EMBL/GenBank/DDBJ databases">
        <authorList>
            <person name="Genoscope - CEA"/>
        </authorList>
    </citation>
    <scope>NUCLEOTIDE SEQUENCE</scope>
    <source>
        <strain evidence="3">CFBP2957</strain>
        <plasmid evidence="3">RCFBPv3_mp</plasmid>
    </source>
</reference>
<dbReference type="Pfam" id="PF18426">
    <property type="entry name" value="Tli4_C"/>
    <property type="match status" value="1"/>
</dbReference>
<proteinExistence type="predicted"/>
<feature type="signal peptide" evidence="1">
    <location>
        <begin position="1"/>
        <end position="34"/>
    </location>
</feature>
<geneLocation type="plasmid" evidence="3">
    <name>RCFBPv3_mp</name>
</geneLocation>
<dbReference type="PROSITE" id="PS51257">
    <property type="entry name" value="PROKAR_LIPOPROTEIN"/>
    <property type="match status" value="1"/>
</dbReference>
<accession>D8P413</accession>
<evidence type="ECO:0000259" key="2">
    <source>
        <dbReference type="Pfam" id="PF18426"/>
    </source>
</evidence>
<dbReference type="InterPro" id="IPR041290">
    <property type="entry name" value="Tli4_C"/>
</dbReference>
<protein>
    <recommendedName>
        <fullName evidence="2">Tle cognate immunity protein 4 C-terminal domain-containing protein</fullName>
    </recommendedName>
</protein>